<reference evidence="13 14" key="1">
    <citation type="journal article" date="2018" name="BMC Genomics">
        <title>Genomic comparison of Trypanosoma conorhini and Trypanosoma rangeli to Trypanosoma cruzi strains of high and low virulence.</title>
        <authorList>
            <person name="Bradwell K.R."/>
            <person name="Koparde V.N."/>
            <person name="Matveyev A.V."/>
            <person name="Serrano M.G."/>
            <person name="Alves J.M."/>
            <person name="Parikh H."/>
            <person name="Huang B."/>
            <person name="Lee V."/>
            <person name="Espinosa-Alvarez O."/>
            <person name="Ortiz P.A."/>
            <person name="Costa-Martins A.G."/>
            <person name="Teixeira M.M."/>
            <person name="Buck G.A."/>
        </authorList>
    </citation>
    <scope>NUCLEOTIDE SEQUENCE [LARGE SCALE GENOMIC DNA]</scope>
    <source>
        <strain evidence="13 14">AM80</strain>
    </source>
</reference>
<feature type="transmembrane region" description="Helical" evidence="12">
    <location>
        <begin position="283"/>
        <end position="303"/>
    </location>
</feature>
<protein>
    <submittedName>
        <fullName evidence="13">Putative diacylglycerol acyltransferase</fullName>
        <ecNumber evidence="13">2.3.1.-</ecNumber>
    </submittedName>
</protein>
<feature type="transmembrane region" description="Helical" evidence="12">
    <location>
        <begin position="315"/>
        <end position="334"/>
    </location>
</feature>
<evidence type="ECO:0000256" key="3">
    <source>
        <dbReference type="ARBA" id="ARBA00022516"/>
    </source>
</evidence>
<gene>
    <name evidence="13" type="ORF">TraAM80_06280</name>
</gene>
<evidence type="ECO:0000256" key="1">
    <source>
        <dbReference type="ARBA" id="ARBA00004477"/>
    </source>
</evidence>
<dbReference type="PANTHER" id="PTHR12317:SF34">
    <property type="entry name" value="ACYLTRANSFERASE"/>
    <property type="match status" value="1"/>
</dbReference>
<keyword evidence="4 13" id="KW-0808">Transferase</keyword>
<feature type="transmembrane region" description="Helical" evidence="12">
    <location>
        <begin position="244"/>
        <end position="263"/>
    </location>
</feature>
<sequence length="1512" mass="165894">MNAGEEMKIGDNNAATPQTAQSYVAREEHAGSTGAGRTSVLMTNPISIALMTLWAFSCEGALLLNILGDVFQSQAPAFPLMSTITTSFGLNVLCAIITVFLGRLSLKGFKFYQPFAGGQSFVVMQGFGYCILVVTSILLFVYVEQIRTPSAVFRYGMLTVLGCFSALASITLMTSLLFFVPTLHQGESGAKKRSASKNEASAWWHNLSASPNGEIVIVVSFCVVLLVCTSLAEYYPDMRRISSIITAVLLSLGLFIVHIIVGYTCTPGYRLFMPNAGTLRMSLMQAFGWFLAISTLHLDMFLYKTGPGASSSLHILAGLSSVISLSTLLLFIRLHRFPDFAQSEMSVVGEYGPMVLTVTSAIHAAVVWGLALILSSNAYNEEPQLRQGLVMCQTLSSLITFALPPCTHLLGRVAFGREYEVWMPFKGPLEFVVLQSAGWTCYGVAIFFATLQITENLHFRFAIIESSLTALSQGFIHVSLHLFDEGRKDSKARMEGLPDSLLRSNKVVADDNDMEDAEPSLYELGGSLVTTVLNGEMLTSILLSTIGLIIRLVADVAVESGNALDEVVHIPTESLLNVSTIISILVVPIAHISMRERISVWCPFVGCGGYVAMQSIGWSIYAINLFVAIANALSEKRQSLLLSKEEGHLFLGYTVEGLIVTIPLACIIIGAFFETQEQSSRKGIQERKKKEVLELFRVLKRAIPDEEELHHAEALLKAIAGPRWVEPPATDGARLIREAEETADARQEAATHIVTILSVTSALAFISAAFLEERQPVFTLVFGAAGIVVTTISCFSVHYIYGTFLHRASGQYSFFMPFSGGPTFVTLQAVGWGFYTVSALLIALSCAEGRGSAIMFVTTGIFSVSAQYCILNSVPRFDPTPRPASVLELNAEGIVAVLALIGSFAFAMVYDLYAQGRVSGMTSSLLPITVSAVSTCFAVPLGLVSLKRNADTYSISVFGIFGNSIDSSESEDEFNSTTSQRGGALVTPSSDTGHRRQVSEMSSEDGRVYYLQHVSPLLSESMQTSQVRQRGGLRGSVYMACFMVATTSAILASTLIPLALAYIVYCNAYSGLEAVTAASASLRFLLIGFGVAVLVPVFAPGKGPDSRKSLWRRFYSALCCYGLYSIPTMVVVGSLGLPLVIDTSGTRAFATSMLVVSCLSTIPHIHLISMLANVSLLGYFWHYHLYTCLVVGSEVFMPWKFVLDTLLTAFWPLYFHRFLGQPHVTGRLYSPRAKRFWSRWVYSAVANYFGLRVLVDEDESRQGEQQHHTPGERVNLNNPENKYLFSFHPHGVFPGTVMWATNTRQWAKAVGCNTENFLSVHCADVLFAVPMMRDFVLSMGGMTVARRGIECSLLQGNSVVVVTGGQAEMLYSKYSRKEMHLVTHHSGFVRMAMTHRVPLVPIISFAENNVLSNVSCLALQRYTTAKVGFPFPTVPYGRWYLPLPNPLPLTVVVGKPILPEPGMDVPDNLEHVQRYQQRYFEHLEALFLKYRAKAGYPDMTLVQHHRKEVRRM</sequence>
<feature type="compositionally biased region" description="Polar residues" evidence="11">
    <location>
        <begin position="975"/>
        <end position="991"/>
    </location>
</feature>
<feature type="transmembrane region" description="Helical" evidence="12">
    <location>
        <begin position="46"/>
        <end position="68"/>
    </location>
</feature>
<dbReference type="PANTHER" id="PTHR12317">
    <property type="entry name" value="DIACYLGLYCEROL O-ACYLTRANSFERASE"/>
    <property type="match status" value="1"/>
</dbReference>
<feature type="transmembrane region" description="Helical" evidence="12">
    <location>
        <begin position="80"/>
        <end position="101"/>
    </location>
</feature>
<dbReference type="GO" id="GO:0006629">
    <property type="term" value="P:lipid metabolic process"/>
    <property type="evidence" value="ECO:0007669"/>
    <property type="project" value="UniProtKB-KW"/>
</dbReference>
<dbReference type="GO" id="GO:0005789">
    <property type="term" value="C:endoplasmic reticulum membrane"/>
    <property type="evidence" value="ECO:0007669"/>
    <property type="project" value="UniProtKB-SubCell"/>
</dbReference>
<feature type="transmembrane region" description="Helical" evidence="12">
    <location>
        <begin position="925"/>
        <end position="946"/>
    </location>
</feature>
<proteinExistence type="inferred from homology"/>
<keyword evidence="6" id="KW-0256">Endoplasmic reticulum</keyword>
<evidence type="ECO:0000256" key="4">
    <source>
        <dbReference type="ARBA" id="ARBA00022679"/>
    </source>
</evidence>
<feature type="transmembrane region" description="Helical" evidence="12">
    <location>
        <begin position="1037"/>
        <end position="1065"/>
    </location>
</feature>
<dbReference type="GO" id="GO:0008374">
    <property type="term" value="F:O-acyltransferase activity"/>
    <property type="evidence" value="ECO:0007669"/>
    <property type="project" value="InterPro"/>
</dbReference>
<evidence type="ECO:0000256" key="2">
    <source>
        <dbReference type="ARBA" id="ARBA00005420"/>
    </source>
</evidence>
<keyword evidence="10 13" id="KW-0012">Acyltransferase</keyword>
<accession>A0A422NAY2</accession>
<feature type="transmembrane region" description="Helical" evidence="12">
    <location>
        <begin position="537"/>
        <end position="554"/>
    </location>
</feature>
<feature type="transmembrane region" description="Helical" evidence="12">
    <location>
        <begin position="650"/>
        <end position="673"/>
    </location>
</feature>
<evidence type="ECO:0000256" key="6">
    <source>
        <dbReference type="ARBA" id="ARBA00022824"/>
    </source>
</evidence>
<feature type="transmembrane region" description="Helical" evidence="12">
    <location>
        <begin position="388"/>
        <end position="411"/>
    </location>
</feature>
<keyword evidence="14" id="KW-1185">Reference proteome</keyword>
<evidence type="ECO:0000313" key="13">
    <source>
        <dbReference type="EMBL" id="RNF02615.1"/>
    </source>
</evidence>
<feature type="transmembrane region" description="Helical" evidence="12">
    <location>
        <begin position="574"/>
        <end position="592"/>
    </location>
</feature>
<evidence type="ECO:0000256" key="7">
    <source>
        <dbReference type="ARBA" id="ARBA00022989"/>
    </source>
</evidence>
<evidence type="ECO:0000256" key="10">
    <source>
        <dbReference type="ARBA" id="ARBA00023315"/>
    </source>
</evidence>
<feature type="transmembrane region" description="Helical" evidence="12">
    <location>
        <begin position="894"/>
        <end position="913"/>
    </location>
</feature>
<keyword evidence="8" id="KW-0443">Lipid metabolism</keyword>
<feature type="transmembrane region" description="Helical" evidence="12">
    <location>
        <begin position="777"/>
        <end position="801"/>
    </location>
</feature>
<feature type="transmembrane region" description="Helical" evidence="12">
    <location>
        <begin position="155"/>
        <end position="180"/>
    </location>
</feature>
<feature type="transmembrane region" description="Helical" evidence="12">
    <location>
        <begin position="853"/>
        <end position="874"/>
    </location>
</feature>
<keyword evidence="3" id="KW-0444">Lipid biosynthesis</keyword>
<feature type="transmembrane region" description="Helical" evidence="12">
    <location>
        <begin position="604"/>
        <end position="630"/>
    </location>
</feature>
<comment type="caution">
    <text evidence="13">The sequence shown here is derived from an EMBL/GenBank/DDBJ whole genome shotgun (WGS) entry which is preliminary data.</text>
</comment>
<keyword evidence="5 12" id="KW-0812">Transmembrane</keyword>
<dbReference type="OMA" id="HIGFIRM"/>
<dbReference type="EC" id="2.3.1.-" evidence="13"/>
<feature type="transmembrane region" description="Helical" evidence="12">
    <location>
        <begin position="354"/>
        <end position="376"/>
    </location>
</feature>
<keyword evidence="9 12" id="KW-0472">Membrane</keyword>
<feature type="transmembrane region" description="Helical" evidence="12">
    <location>
        <begin position="821"/>
        <end position="846"/>
    </location>
</feature>
<evidence type="ECO:0000256" key="8">
    <source>
        <dbReference type="ARBA" id="ARBA00023098"/>
    </source>
</evidence>
<dbReference type="Proteomes" id="UP000283634">
    <property type="component" value="Unassembled WGS sequence"/>
</dbReference>
<evidence type="ECO:0000256" key="11">
    <source>
        <dbReference type="SAM" id="MobiDB-lite"/>
    </source>
</evidence>
<dbReference type="OrthoDB" id="264532at2759"/>
<dbReference type="RefSeq" id="XP_029237024.1">
    <property type="nucleotide sequence ID" value="XM_029383131.1"/>
</dbReference>
<evidence type="ECO:0000256" key="9">
    <source>
        <dbReference type="ARBA" id="ARBA00023136"/>
    </source>
</evidence>
<dbReference type="Pfam" id="PF03982">
    <property type="entry name" value="DAGAT"/>
    <property type="match status" value="1"/>
</dbReference>
<name>A0A422NAY2_TRYRA</name>
<comment type="subcellular location">
    <subcellularLocation>
        <location evidence="1">Endoplasmic reticulum membrane</location>
        <topology evidence="1">Multi-pass membrane protein</topology>
    </subcellularLocation>
</comment>
<evidence type="ECO:0000256" key="5">
    <source>
        <dbReference type="ARBA" id="ARBA00022692"/>
    </source>
</evidence>
<evidence type="ECO:0000256" key="12">
    <source>
        <dbReference type="SAM" id="Phobius"/>
    </source>
</evidence>
<dbReference type="GeneID" id="40330213"/>
<feature type="transmembrane region" description="Helical" evidence="12">
    <location>
        <begin position="1077"/>
        <end position="1099"/>
    </location>
</feature>
<dbReference type="InterPro" id="IPR007130">
    <property type="entry name" value="DAGAT"/>
</dbReference>
<feature type="transmembrane region" description="Helical" evidence="12">
    <location>
        <begin position="121"/>
        <end position="143"/>
    </location>
</feature>
<dbReference type="EMBL" id="MKGL01000225">
    <property type="protein sequence ID" value="RNF02615.1"/>
    <property type="molecule type" value="Genomic_DNA"/>
</dbReference>
<comment type="similarity">
    <text evidence="2">Belongs to the diacylglycerol acyltransferase family.</text>
</comment>
<feature type="transmembrane region" description="Helical" evidence="12">
    <location>
        <begin position="215"/>
        <end position="232"/>
    </location>
</feature>
<dbReference type="VEuPathDB" id="TriTrypDB:TRSC58_06690"/>
<feature type="transmembrane region" description="Helical" evidence="12">
    <location>
        <begin position="1153"/>
        <end position="1176"/>
    </location>
</feature>
<keyword evidence="7 12" id="KW-1133">Transmembrane helix</keyword>
<organism evidence="13 14">
    <name type="scientific">Trypanosoma rangeli</name>
    <dbReference type="NCBI Taxonomy" id="5698"/>
    <lineage>
        <taxon>Eukaryota</taxon>
        <taxon>Discoba</taxon>
        <taxon>Euglenozoa</taxon>
        <taxon>Kinetoplastea</taxon>
        <taxon>Metakinetoplastina</taxon>
        <taxon>Trypanosomatida</taxon>
        <taxon>Trypanosomatidae</taxon>
        <taxon>Trypanosoma</taxon>
        <taxon>Herpetosoma</taxon>
    </lineage>
</organism>
<evidence type="ECO:0000313" key="14">
    <source>
        <dbReference type="Proteomes" id="UP000283634"/>
    </source>
</evidence>
<feature type="region of interest" description="Disordered" evidence="11">
    <location>
        <begin position="971"/>
        <end position="996"/>
    </location>
</feature>
<feature type="transmembrane region" description="Helical" evidence="12">
    <location>
        <begin position="1114"/>
        <end position="1141"/>
    </location>
</feature>
<feature type="transmembrane region" description="Helical" evidence="12">
    <location>
        <begin position="431"/>
        <end position="451"/>
    </location>
</feature>